<keyword evidence="2" id="KW-0969">Cilium</keyword>
<feature type="domain" description="Archaeal Type IV pilin N-terminal" evidence="1">
    <location>
        <begin position="4"/>
        <end position="80"/>
    </location>
</feature>
<keyword evidence="2" id="KW-0282">Flagellum</keyword>
<dbReference type="Proteomes" id="UP000199126">
    <property type="component" value="Unassembled WGS sequence"/>
</dbReference>
<dbReference type="EMBL" id="FODV01000003">
    <property type="protein sequence ID" value="SEO54449.1"/>
    <property type="molecule type" value="Genomic_DNA"/>
</dbReference>
<proteinExistence type="predicted"/>
<dbReference type="InterPro" id="IPR013373">
    <property type="entry name" value="Flagellin/pilin_N_arc"/>
</dbReference>
<dbReference type="InterPro" id="IPR012859">
    <property type="entry name" value="Pilin_N_archaeal"/>
</dbReference>
<name>A0A1H8QJR4_9EURY</name>
<accession>A0A1H8QJR4</accession>
<dbReference type="AlphaFoldDB" id="A0A1H8QJR4"/>
<dbReference type="NCBIfam" id="TIGR02537">
    <property type="entry name" value="arch_flag_Nterm"/>
    <property type="match status" value="1"/>
</dbReference>
<keyword evidence="3" id="KW-1185">Reference proteome</keyword>
<evidence type="ECO:0000313" key="2">
    <source>
        <dbReference type="EMBL" id="SEO54449.1"/>
    </source>
</evidence>
<evidence type="ECO:0000313" key="3">
    <source>
        <dbReference type="Proteomes" id="UP000199126"/>
    </source>
</evidence>
<evidence type="ECO:0000259" key="1">
    <source>
        <dbReference type="Pfam" id="PF07790"/>
    </source>
</evidence>
<protein>
    <submittedName>
        <fullName evidence="2">Flagellin N-terminal-like domain-containing protein</fullName>
    </submittedName>
</protein>
<reference evidence="3" key="1">
    <citation type="submission" date="2016-10" db="EMBL/GenBank/DDBJ databases">
        <authorList>
            <person name="Varghese N."/>
            <person name="Submissions S."/>
        </authorList>
    </citation>
    <scope>NUCLEOTIDE SEQUENCE [LARGE SCALE GENOMIC DNA]</scope>
    <source>
        <strain evidence="3">CGMCC 1.10121</strain>
    </source>
</reference>
<dbReference type="OrthoDB" id="201989at2157"/>
<keyword evidence="2" id="KW-0966">Cell projection</keyword>
<sequence length="156" mass="15673">MPDRAVSSTLGIALLLLVTVVLAATVGAVALASVPAETATPTPVALAVSASDADDRLTFTHRAGPTLAVDELTVRVSVDGTPLDNQPPVPFFSATGFRSGPTGPFNVASDGGWSAGETASLRVASTNSPALEPGHRVTVRIAVDGNVVAQLSTTVS</sequence>
<dbReference type="RefSeq" id="WP_089822328.1">
    <property type="nucleotide sequence ID" value="NZ_FODV01000003.1"/>
</dbReference>
<gene>
    <name evidence="2" type="ORF">SAMN04487948_103159</name>
</gene>
<dbReference type="Pfam" id="PF07790">
    <property type="entry name" value="Pilin_N"/>
    <property type="match status" value="1"/>
</dbReference>
<organism evidence="2 3">
    <name type="scientific">Halogranum amylolyticum</name>
    <dbReference type="NCBI Taxonomy" id="660520"/>
    <lineage>
        <taxon>Archaea</taxon>
        <taxon>Methanobacteriati</taxon>
        <taxon>Methanobacteriota</taxon>
        <taxon>Stenosarchaea group</taxon>
        <taxon>Halobacteria</taxon>
        <taxon>Halobacteriales</taxon>
        <taxon>Haloferacaceae</taxon>
    </lineage>
</organism>